<protein>
    <submittedName>
        <fullName evidence="1">Uncharacterized protein</fullName>
    </submittedName>
</protein>
<dbReference type="EMBL" id="UATH01000001">
    <property type="protein sequence ID" value="SPY08069.1"/>
    <property type="molecule type" value="Genomic_DNA"/>
</dbReference>
<dbReference type="RefSeq" id="WP_181464217.1">
    <property type="nucleotide sequence ID" value="NZ_UATH01000001.1"/>
</dbReference>
<dbReference type="Proteomes" id="UP000250242">
    <property type="component" value="Unassembled WGS sequence"/>
</dbReference>
<accession>A0A2X1ULP9</accession>
<proteinExistence type="predicted"/>
<organism evidence="1 2">
    <name type="scientific">Oligella urethralis</name>
    <dbReference type="NCBI Taxonomy" id="90245"/>
    <lineage>
        <taxon>Bacteria</taxon>
        <taxon>Pseudomonadati</taxon>
        <taxon>Pseudomonadota</taxon>
        <taxon>Betaproteobacteria</taxon>
        <taxon>Burkholderiales</taxon>
        <taxon>Alcaligenaceae</taxon>
        <taxon>Oligella</taxon>
    </lineage>
</organism>
<reference evidence="1 2" key="1">
    <citation type="submission" date="2018-06" db="EMBL/GenBank/DDBJ databases">
        <authorList>
            <consortium name="Pathogen Informatics"/>
            <person name="Doyle S."/>
        </authorList>
    </citation>
    <scope>NUCLEOTIDE SEQUENCE [LARGE SCALE GENOMIC DNA]</scope>
    <source>
        <strain evidence="1 2">NCTC11009</strain>
    </source>
</reference>
<name>A0A2X1ULP9_9BURK</name>
<sequence length="85" mass="9918">MAIFKRMTKEEMKEQGLTHKGIMFGFCPVYLGDLDSEGPNVVVRNWFPDWLFDLGYFLDSATRMTLPFNDEDPFKILVTGEIDYE</sequence>
<evidence type="ECO:0000313" key="1">
    <source>
        <dbReference type="EMBL" id="SPY08069.1"/>
    </source>
</evidence>
<dbReference type="AlphaFoldDB" id="A0A2X1ULP9"/>
<evidence type="ECO:0000313" key="2">
    <source>
        <dbReference type="Proteomes" id="UP000250242"/>
    </source>
</evidence>
<gene>
    <name evidence="1" type="ORF">NCTC11009_01286</name>
</gene>